<dbReference type="EMBL" id="GBRH01268764">
    <property type="protein sequence ID" value="JAD29131.1"/>
    <property type="molecule type" value="Transcribed_RNA"/>
</dbReference>
<reference evidence="1" key="2">
    <citation type="journal article" date="2015" name="Data Brief">
        <title>Shoot transcriptome of the giant reed, Arundo donax.</title>
        <authorList>
            <person name="Barrero R.A."/>
            <person name="Guerrero F.D."/>
            <person name="Moolhuijzen P."/>
            <person name="Goolsby J.A."/>
            <person name="Tidwell J."/>
            <person name="Bellgard S.E."/>
            <person name="Bellgard M.I."/>
        </authorList>
    </citation>
    <scope>NUCLEOTIDE SEQUENCE</scope>
    <source>
        <tissue evidence="1">Shoot tissue taken approximately 20 cm above the soil surface</tissue>
    </source>
</reference>
<protein>
    <submittedName>
        <fullName evidence="1">Uncharacterized protein</fullName>
    </submittedName>
</protein>
<organism evidence="1">
    <name type="scientific">Arundo donax</name>
    <name type="common">Giant reed</name>
    <name type="synonym">Donax arundinaceus</name>
    <dbReference type="NCBI Taxonomy" id="35708"/>
    <lineage>
        <taxon>Eukaryota</taxon>
        <taxon>Viridiplantae</taxon>
        <taxon>Streptophyta</taxon>
        <taxon>Embryophyta</taxon>
        <taxon>Tracheophyta</taxon>
        <taxon>Spermatophyta</taxon>
        <taxon>Magnoliopsida</taxon>
        <taxon>Liliopsida</taxon>
        <taxon>Poales</taxon>
        <taxon>Poaceae</taxon>
        <taxon>PACMAD clade</taxon>
        <taxon>Arundinoideae</taxon>
        <taxon>Arundineae</taxon>
        <taxon>Arundo</taxon>
    </lineage>
</organism>
<proteinExistence type="predicted"/>
<dbReference type="AlphaFoldDB" id="A0A0A8YRZ1"/>
<evidence type="ECO:0000313" key="1">
    <source>
        <dbReference type="EMBL" id="JAD29131.1"/>
    </source>
</evidence>
<sequence length="25" mass="2923">MPSKKKTVLRHLIAAWDTNFFFSNA</sequence>
<accession>A0A0A8YRZ1</accession>
<reference evidence="1" key="1">
    <citation type="submission" date="2014-09" db="EMBL/GenBank/DDBJ databases">
        <authorList>
            <person name="Magalhaes I.L.F."/>
            <person name="Oliveira U."/>
            <person name="Santos F.R."/>
            <person name="Vidigal T.H.D.A."/>
            <person name="Brescovit A.D."/>
            <person name="Santos A.J."/>
        </authorList>
    </citation>
    <scope>NUCLEOTIDE SEQUENCE</scope>
    <source>
        <tissue evidence="1">Shoot tissue taken approximately 20 cm above the soil surface</tissue>
    </source>
</reference>
<name>A0A0A8YRZ1_ARUDO</name>